<reference evidence="6 7" key="2">
    <citation type="journal article" date="2022" name="Mol. Biol. Evol.">
        <title>Comparative Genomics Reveals Insights into the Divergent Evolution of Astigmatic Mites and Household Pest Adaptations.</title>
        <authorList>
            <person name="Xiong Q."/>
            <person name="Wan A.T."/>
            <person name="Liu X."/>
            <person name="Fung C.S."/>
            <person name="Xiao X."/>
            <person name="Malainual N."/>
            <person name="Hou J."/>
            <person name="Wang L."/>
            <person name="Wang M."/>
            <person name="Yang K.Y."/>
            <person name="Cui Y."/>
            <person name="Leung E.L."/>
            <person name="Nong W."/>
            <person name="Shin S.K."/>
            <person name="Au S.W."/>
            <person name="Jeong K.Y."/>
            <person name="Chew F.T."/>
            <person name="Hui J.H."/>
            <person name="Leung T.F."/>
            <person name="Tungtrongchitr A."/>
            <person name="Zhong N."/>
            <person name="Liu Z."/>
            <person name="Tsui S.K."/>
        </authorList>
    </citation>
    <scope>NUCLEOTIDE SEQUENCE [LARGE SCALE GENOMIC DNA]</scope>
    <source>
        <strain evidence="6">Derp</strain>
    </source>
</reference>
<comment type="caution">
    <text evidence="6">The sequence shown here is derived from an EMBL/GenBank/DDBJ whole genome shotgun (WGS) entry which is preliminary data.</text>
</comment>
<dbReference type="EMBL" id="NJHN03000037">
    <property type="protein sequence ID" value="KAH9421815.1"/>
    <property type="molecule type" value="Genomic_DNA"/>
</dbReference>
<gene>
    <name evidence="6" type="ORF">DERP_002103</name>
</gene>
<evidence type="ECO:0000313" key="7">
    <source>
        <dbReference type="Proteomes" id="UP000887458"/>
    </source>
</evidence>
<evidence type="ECO:0000259" key="5">
    <source>
        <dbReference type="Pfam" id="PF00151"/>
    </source>
</evidence>
<sequence length="478" mass="55379">MLVHNLLFVYYNSNCIHFIFFDPIHRPINLLPKHPDVINATFSLYTRKNLQNPETYNYNPRINRSQSFFDSNKSTKLIIHGYNEDAREWMHSIKNNYLQLEDLNIILVEWPNGDDPPYVQAVANSQIVGIMVGKFIEFFKNIPLENVHIIGHSLGSHIAGYAGKYLRGRVGRITALDPAGPLFEGVNNSAARLWDTDAQFVDSIHTDRGHDKIPFTSFGMYETCSHISIFVNGAEKQPGCPRERLNALLFEESANRTRHLVFCAHIRSVEYFIETIIPDQLIAKPIAYQCQDWSSFQNGECHDCGLDGSKCVELGPNAEKNRRFKNKSRGHRFFMATGDSPKYIRFQYLITIRMAQSSSENRQAQNAKIFLEFQNNRKNQKQQITFNSNYQKFEYGTNYSQVIVSEINYNQFDSIIMNWSHGPLIELITRSMFVDSIQIISLSEIKLRNKNQQRNIEMIFRPESIEITNRNGIKFHKV</sequence>
<dbReference type="PIRSF" id="PIRSF000865">
    <property type="entry name" value="Lipoprotein_lipase_LIPH"/>
    <property type="match status" value="1"/>
</dbReference>
<accession>A0ABQ8JHD3</accession>
<name>A0ABQ8JHD3_DERPT</name>
<dbReference type="CDD" id="cd00707">
    <property type="entry name" value="Pancreat_lipase_like"/>
    <property type="match status" value="1"/>
</dbReference>
<comment type="similarity">
    <text evidence="2 4">Belongs to the AB hydrolase superfamily. Lipase family.</text>
</comment>
<evidence type="ECO:0000256" key="4">
    <source>
        <dbReference type="RuleBase" id="RU004262"/>
    </source>
</evidence>
<dbReference type="Pfam" id="PF00151">
    <property type="entry name" value="Lipase"/>
    <property type="match status" value="1"/>
</dbReference>
<dbReference type="InterPro" id="IPR016272">
    <property type="entry name" value="Lipase_LIPH"/>
</dbReference>
<comment type="subcellular location">
    <subcellularLocation>
        <location evidence="1">Secreted</location>
    </subcellularLocation>
</comment>
<protein>
    <recommendedName>
        <fullName evidence="5">Lipase domain-containing protein</fullName>
    </recommendedName>
</protein>
<dbReference type="InterPro" id="IPR013818">
    <property type="entry name" value="Lipase"/>
</dbReference>
<dbReference type="InterPro" id="IPR000734">
    <property type="entry name" value="TAG_lipase"/>
</dbReference>
<dbReference type="InterPro" id="IPR029058">
    <property type="entry name" value="AB_hydrolase_fold"/>
</dbReference>
<proteinExistence type="inferred from homology"/>
<dbReference type="PANTHER" id="PTHR11610">
    <property type="entry name" value="LIPASE"/>
    <property type="match status" value="1"/>
</dbReference>
<evidence type="ECO:0000256" key="3">
    <source>
        <dbReference type="ARBA" id="ARBA00022525"/>
    </source>
</evidence>
<evidence type="ECO:0000313" key="6">
    <source>
        <dbReference type="EMBL" id="KAH9421815.1"/>
    </source>
</evidence>
<feature type="domain" description="Lipase" evidence="5">
    <location>
        <begin position="25"/>
        <end position="342"/>
    </location>
</feature>
<dbReference type="Proteomes" id="UP000887458">
    <property type="component" value="Unassembled WGS sequence"/>
</dbReference>
<dbReference type="Gene3D" id="3.40.50.1820">
    <property type="entry name" value="alpha/beta hydrolase"/>
    <property type="match status" value="1"/>
</dbReference>
<keyword evidence="3" id="KW-0964">Secreted</keyword>
<evidence type="ECO:0000256" key="2">
    <source>
        <dbReference type="ARBA" id="ARBA00010701"/>
    </source>
</evidence>
<dbReference type="PRINTS" id="PR00821">
    <property type="entry name" value="TAGLIPASE"/>
</dbReference>
<reference evidence="6 7" key="1">
    <citation type="journal article" date="2018" name="J. Allergy Clin. Immunol.">
        <title>High-quality assembly of Dermatophagoides pteronyssinus genome and transcriptome reveals a wide range of novel allergens.</title>
        <authorList>
            <person name="Liu X.Y."/>
            <person name="Yang K.Y."/>
            <person name="Wang M.Q."/>
            <person name="Kwok J.S."/>
            <person name="Zeng X."/>
            <person name="Yang Z."/>
            <person name="Xiao X.J."/>
            <person name="Lau C.P."/>
            <person name="Li Y."/>
            <person name="Huang Z.M."/>
            <person name="Ba J.G."/>
            <person name="Yim A.K."/>
            <person name="Ouyang C.Y."/>
            <person name="Ngai S.M."/>
            <person name="Chan T.F."/>
            <person name="Leung E.L."/>
            <person name="Liu L."/>
            <person name="Liu Z.G."/>
            <person name="Tsui S.K."/>
        </authorList>
    </citation>
    <scope>NUCLEOTIDE SEQUENCE [LARGE SCALE GENOMIC DNA]</scope>
    <source>
        <strain evidence="6">Derp</strain>
    </source>
</reference>
<keyword evidence="7" id="KW-1185">Reference proteome</keyword>
<organism evidence="6 7">
    <name type="scientific">Dermatophagoides pteronyssinus</name>
    <name type="common">European house dust mite</name>
    <dbReference type="NCBI Taxonomy" id="6956"/>
    <lineage>
        <taxon>Eukaryota</taxon>
        <taxon>Metazoa</taxon>
        <taxon>Ecdysozoa</taxon>
        <taxon>Arthropoda</taxon>
        <taxon>Chelicerata</taxon>
        <taxon>Arachnida</taxon>
        <taxon>Acari</taxon>
        <taxon>Acariformes</taxon>
        <taxon>Sarcoptiformes</taxon>
        <taxon>Astigmata</taxon>
        <taxon>Psoroptidia</taxon>
        <taxon>Analgoidea</taxon>
        <taxon>Pyroglyphidae</taxon>
        <taxon>Dermatophagoidinae</taxon>
        <taxon>Dermatophagoides</taxon>
    </lineage>
</organism>
<dbReference type="SUPFAM" id="SSF53474">
    <property type="entry name" value="alpha/beta-Hydrolases"/>
    <property type="match status" value="1"/>
</dbReference>
<dbReference type="PANTHER" id="PTHR11610:SF185">
    <property type="entry name" value="LD47264P"/>
    <property type="match status" value="1"/>
</dbReference>
<dbReference type="InterPro" id="IPR033906">
    <property type="entry name" value="Lipase_N"/>
</dbReference>
<evidence type="ECO:0000256" key="1">
    <source>
        <dbReference type="ARBA" id="ARBA00004613"/>
    </source>
</evidence>